<dbReference type="Gene3D" id="3.40.50.720">
    <property type="entry name" value="NAD(P)-binding Rossmann-like Domain"/>
    <property type="match status" value="1"/>
</dbReference>
<proteinExistence type="predicted"/>
<dbReference type="PANTHER" id="PTHR43544:SF7">
    <property type="entry name" value="NADB-LER2"/>
    <property type="match status" value="1"/>
</dbReference>
<comment type="caution">
    <text evidence="3">The sequence shown here is derived from an EMBL/GenBank/DDBJ whole genome shotgun (WGS) entry which is preliminary data.</text>
</comment>
<dbReference type="Pfam" id="PF00106">
    <property type="entry name" value="adh_short"/>
    <property type="match status" value="1"/>
</dbReference>
<dbReference type="PRINTS" id="PR00081">
    <property type="entry name" value="GDHRDH"/>
</dbReference>
<gene>
    <name evidence="3" type="ORF">SAMN05421578_11533</name>
</gene>
<keyword evidence="1" id="KW-0521">NADP</keyword>
<organism evidence="3 4">
    <name type="scientific">Paenibacillus macquariensis</name>
    <dbReference type="NCBI Taxonomy" id="948756"/>
    <lineage>
        <taxon>Bacteria</taxon>
        <taxon>Bacillati</taxon>
        <taxon>Bacillota</taxon>
        <taxon>Bacilli</taxon>
        <taxon>Bacillales</taxon>
        <taxon>Paenibacillaceae</taxon>
        <taxon>Paenibacillus</taxon>
    </lineage>
</organism>
<dbReference type="EMBL" id="FTNK01000015">
    <property type="protein sequence ID" value="SIR47400.1"/>
    <property type="molecule type" value="Genomic_DNA"/>
</dbReference>
<dbReference type="RefSeq" id="WP_068583753.1">
    <property type="nucleotide sequence ID" value="NZ_FTNK01000015.1"/>
</dbReference>
<evidence type="ECO:0000313" key="4">
    <source>
        <dbReference type="Proteomes" id="UP000186666"/>
    </source>
</evidence>
<dbReference type="CDD" id="cd05325">
    <property type="entry name" value="carb_red_sniffer_like_SDR_c"/>
    <property type="match status" value="1"/>
</dbReference>
<evidence type="ECO:0000256" key="1">
    <source>
        <dbReference type="ARBA" id="ARBA00022857"/>
    </source>
</evidence>
<dbReference type="InterPro" id="IPR051468">
    <property type="entry name" value="Fungal_SecMetab_SDRs"/>
</dbReference>
<evidence type="ECO:0000256" key="2">
    <source>
        <dbReference type="ARBA" id="ARBA00023002"/>
    </source>
</evidence>
<protein>
    <submittedName>
        <fullName evidence="3">NAD(P)-dependent dehydrogenase, short-chain alcohol dehydrogenase family</fullName>
    </submittedName>
</protein>
<reference evidence="3 4" key="1">
    <citation type="submission" date="2017-01" db="EMBL/GenBank/DDBJ databases">
        <authorList>
            <person name="Varghese N."/>
            <person name="Submissions S."/>
        </authorList>
    </citation>
    <scope>NUCLEOTIDE SEQUENCE [LARGE SCALE GENOMIC DNA]</scope>
    <source>
        <strain evidence="3 4">ATCC 23464</strain>
    </source>
</reference>
<dbReference type="InterPro" id="IPR036291">
    <property type="entry name" value="NAD(P)-bd_dom_sf"/>
</dbReference>
<dbReference type="InterPro" id="IPR002347">
    <property type="entry name" value="SDR_fam"/>
</dbReference>
<keyword evidence="2" id="KW-0560">Oxidoreductase</keyword>
<evidence type="ECO:0000313" key="3">
    <source>
        <dbReference type="EMBL" id="SIR47400.1"/>
    </source>
</evidence>
<sequence>MIRTACVTGADRGVGLSIVRELLFMGTYVFAGKYNGELSLLDKLGEEFPETLHILELDVGSEDSVNEVKKIICEHTDQLDVLINNAAILGNIQATVLDPIDLKEIQDVFNINTLGPLRMSQALLPLLLNGERKLIANISSEAGSIETCDRTSWFAYCMSKSALNMESQLIHNGIKDVGGQVLAIHPGWVQTYMQGQLDENALLTADESARHIVQLLLRSDQFKGEHAVFLDYSGQLLSW</sequence>
<keyword evidence="4" id="KW-1185">Reference proteome</keyword>
<accession>A0ABY1K9Q7</accession>
<name>A0ABY1K9Q7_9BACL</name>
<dbReference type="SUPFAM" id="SSF51735">
    <property type="entry name" value="NAD(P)-binding Rossmann-fold domains"/>
    <property type="match status" value="1"/>
</dbReference>
<dbReference type="Proteomes" id="UP000186666">
    <property type="component" value="Unassembled WGS sequence"/>
</dbReference>
<dbReference type="PANTHER" id="PTHR43544">
    <property type="entry name" value="SHORT-CHAIN DEHYDROGENASE/REDUCTASE"/>
    <property type="match status" value="1"/>
</dbReference>